<name>A0A853CV70_9MICO</name>
<dbReference type="Pfam" id="PF01266">
    <property type="entry name" value="DAO"/>
    <property type="match status" value="1"/>
</dbReference>
<accession>A0A853CV70</accession>
<evidence type="ECO:0000256" key="12">
    <source>
        <dbReference type="SAM" id="MobiDB-lite"/>
    </source>
</evidence>
<dbReference type="InterPro" id="IPR038299">
    <property type="entry name" value="DAO_C_sf"/>
</dbReference>
<evidence type="ECO:0000256" key="5">
    <source>
        <dbReference type="ARBA" id="ARBA00022490"/>
    </source>
</evidence>
<feature type="region of interest" description="Disordered" evidence="12">
    <location>
        <begin position="1"/>
        <end position="26"/>
    </location>
</feature>
<dbReference type="Proteomes" id="UP000578352">
    <property type="component" value="Unassembled WGS sequence"/>
</dbReference>
<evidence type="ECO:0000256" key="8">
    <source>
        <dbReference type="ARBA" id="ARBA00022827"/>
    </source>
</evidence>
<dbReference type="PRINTS" id="PR01001">
    <property type="entry name" value="FADG3PDH"/>
</dbReference>
<keyword evidence="8" id="KW-0274">FAD</keyword>
<evidence type="ECO:0000313" key="16">
    <source>
        <dbReference type="Proteomes" id="UP000578352"/>
    </source>
</evidence>
<protein>
    <recommendedName>
        <fullName evidence="4 11">Glycerol-3-phosphate dehydrogenase</fullName>
        <ecNumber evidence="4 11">1.1.5.3</ecNumber>
    </recommendedName>
</protein>
<evidence type="ECO:0000256" key="3">
    <source>
        <dbReference type="ARBA" id="ARBA00007330"/>
    </source>
</evidence>
<dbReference type="SUPFAM" id="SSF51905">
    <property type="entry name" value="FAD/NAD(P)-binding domain"/>
    <property type="match status" value="1"/>
</dbReference>
<evidence type="ECO:0000256" key="1">
    <source>
        <dbReference type="ARBA" id="ARBA00001974"/>
    </source>
</evidence>
<keyword evidence="6 11" id="KW-0285">Flavoprotein</keyword>
<keyword evidence="7" id="KW-0319">Glycerol metabolism</keyword>
<evidence type="ECO:0000259" key="14">
    <source>
        <dbReference type="Pfam" id="PF16901"/>
    </source>
</evidence>
<dbReference type="Gene3D" id="1.10.8.870">
    <property type="entry name" value="Alpha-glycerophosphate oxidase, cap domain"/>
    <property type="match status" value="1"/>
</dbReference>
<feature type="region of interest" description="Disordered" evidence="12">
    <location>
        <begin position="599"/>
        <end position="634"/>
    </location>
</feature>
<dbReference type="EC" id="1.1.5.3" evidence="4 11"/>
<evidence type="ECO:0000256" key="9">
    <source>
        <dbReference type="ARBA" id="ARBA00023002"/>
    </source>
</evidence>
<dbReference type="PANTHER" id="PTHR11985">
    <property type="entry name" value="GLYCEROL-3-PHOSPHATE DEHYDROGENASE"/>
    <property type="match status" value="1"/>
</dbReference>
<evidence type="ECO:0000259" key="13">
    <source>
        <dbReference type="Pfam" id="PF01266"/>
    </source>
</evidence>
<feature type="compositionally biased region" description="Polar residues" evidence="12">
    <location>
        <begin position="1"/>
        <end position="13"/>
    </location>
</feature>
<comment type="cofactor">
    <cofactor evidence="1 11">
        <name>FAD</name>
        <dbReference type="ChEBI" id="CHEBI:57692"/>
    </cofactor>
</comment>
<evidence type="ECO:0000256" key="4">
    <source>
        <dbReference type="ARBA" id="ARBA00013029"/>
    </source>
</evidence>
<dbReference type="InterPro" id="IPR000447">
    <property type="entry name" value="G3P_DH_FAD-dep"/>
</dbReference>
<dbReference type="InterPro" id="IPR031656">
    <property type="entry name" value="DAO_C"/>
</dbReference>
<keyword evidence="9 11" id="KW-0560">Oxidoreductase</keyword>
<keyword evidence="5" id="KW-0963">Cytoplasm</keyword>
<feature type="domain" description="FAD dependent oxidoreductase" evidence="13">
    <location>
        <begin position="46"/>
        <end position="405"/>
    </location>
</feature>
<dbReference type="Gene3D" id="3.50.50.60">
    <property type="entry name" value="FAD/NAD(P)-binding domain"/>
    <property type="match status" value="1"/>
</dbReference>
<dbReference type="RefSeq" id="WP_246312728.1">
    <property type="nucleotide sequence ID" value="NZ_BAABEH010000001.1"/>
</dbReference>
<organism evidence="15 16">
    <name type="scientific">Leifsonia shinshuensis</name>
    <dbReference type="NCBI Taxonomy" id="150026"/>
    <lineage>
        <taxon>Bacteria</taxon>
        <taxon>Bacillati</taxon>
        <taxon>Actinomycetota</taxon>
        <taxon>Actinomycetes</taxon>
        <taxon>Micrococcales</taxon>
        <taxon>Microbacteriaceae</taxon>
        <taxon>Leifsonia</taxon>
    </lineage>
</organism>
<dbReference type="AlphaFoldDB" id="A0A853CV70"/>
<evidence type="ECO:0000256" key="7">
    <source>
        <dbReference type="ARBA" id="ARBA00022798"/>
    </source>
</evidence>
<comment type="similarity">
    <text evidence="3 11">Belongs to the FAD-dependent glycerol-3-phosphate dehydrogenase family.</text>
</comment>
<dbReference type="GO" id="GO:0046168">
    <property type="term" value="P:glycerol-3-phosphate catabolic process"/>
    <property type="evidence" value="ECO:0007669"/>
    <property type="project" value="TreeGrafter"/>
</dbReference>
<feature type="compositionally biased region" description="Basic and acidic residues" evidence="12">
    <location>
        <begin position="625"/>
        <end position="634"/>
    </location>
</feature>
<comment type="catalytic activity">
    <reaction evidence="10 11">
        <text>a quinone + sn-glycerol 3-phosphate = dihydroxyacetone phosphate + a quinol</text>
        <dbReference type="Rhea" id="RHEA:18977"/>
        <dbReference type="ChEBI" id="CHEBI:24646"/>
        <dbReference type="ChEBI" id="CHEBI:57597"/>
        <dbReference type="ChEBI" id="CHEBI:57642"/>
        <dbReference type="ChEBI" id="CHEBI:132124"/>
        <dbReference type="EC" id="1.1.5.3"/>
    </reaction>
</comment>
<dbReference type="GO" id="GO:0009331">
    <property type="term" value="C:glycerol-3-phosphate dehydrogenase (FAD) complex"/>
    <property type="evidence" value="ECO:0007669"/>
    <property type="project" value="UniProtKB-UniRule"/>
</dbReference>
<dbReference type="PANTHER" id="PTHR11985:SF31">
    <property type="entry name" value="GLYCEROL-3-PHOSPHATE DEHYDROGENASE 2"/>
    <property type="match status" value="1"/>
</dbReference>
<dbReference type="InterPro" id="IPR036188">
    <property type="entry name" value="FAD/NAD-bd_sf"/>
</dbReference>
<reference evidence="15 16" key="1">
    <citation type="submission" date="2020-07" db="EMBL/GenBank/DDBJ databases">
        <title>Sequencing the genomes of 1000 actinobacteria strains.</title>
        <authorList>
            <person name="Klenk H.-P."/>
        </authorList>
    </citation>
    <scope>NUCLEOTIDE SEQUENCE [LARGE SCALE GENOMIC DNA]</scope>
    <source>
        <strain evidence="15 16">DSM 15165</strain>
    </source>
</reference>
<gene>
    <name evidence="15" type="ORF">HNR13_001381</name>
</gene>
<dbReference type="Pfam" id="PF16901">
    <property type="entry name" value="DAO_C"/>
    <property type="match status" value="1"/>
</dbReference>
<feature type="compositionally biased region" description="Low complexity" evidence="12">
    <location>
        <begin position="599"/>
        <end position="624"/>
    </location>
</feature>
<dbReference type="PROSITE" id="PS00978">
    <property type="entry name" value="FAD_G3PDH_2"/>
    <property type="match status" value="1"/>
</dbReference>
<feature type="domain" description="Alpha-glycerophosphate oxidase C-terminal" evidence="14">
    <location>
        <begin position="426"/>
        <end position="550"/>
    </location>
</feature>
<sequence length="634" mass="68334">MATTSPSGSTALSSEGRGPAPVEYPSRLGPAERAAAIETLKSTELDILVVGGGIVGVGSAVDAVTRGLNVGLVEARDFASGTSSRSSKLVHGGIRYLEQLDFGLVREALIERGLLLQRIAPHLVKPVRFLYPLHKHVWERFYIGAGMMLYDIFSYSGLRPPGVPHHRHLSKRQVLKAIPSMSPSALVGGITYYDAQVDDARYTATLARTAAHYGAHVASRVRVEGFLKVGERVVGVQAVDQETGERFEIRAKQVVNATGVWTDDTQSMVGERGQFKVRASKGIHLVVPRDRFQSKMGLILRTEKSVLFVIPWGRHWLIGTTDTDWHLDKAHPAATAADIDYLLAHVNQVLNVPLTREDVEGVYAGLRPLLAGESEETSKLSREHLVAHSVPGLVVIAGGKWTTYRVMAKDAIDAAVDALDGKIPPSTTMEIPLVGAEGYQAAWNRRSRIASESGLHPARVEHLLNRYGTMTEDILVLIRNDPSLAQPLPGADDYIGAEVVYAASHEGALHLEDVLARRTRISIEAWDRGVSAAPVAASLMAGVLGWEAAREEREVQTYLKRVAAERASQQQPDDESADRVRLEAPDIVDVDAAAAKAGAVTRTAKAASAKTPASKAADSAAVAKAAEDAPPKEE</sequence>
<evidence type="ECO:0000313" key="15">
    <source>
        <dbReference type="EMBL" id="NYJ23094.1"/>
    </source>
</evidence>
<dbReference type="GO" id="GO:0004368">
    <property type="term" value="F:glycerol-3-phosphate dehydrogenase (quinone) activity"/>
    <property type="evidence" value="ECO:0007669"/>
    <property type="project" value="UniProtKB-EC"/>
</dbReference>
<dbReference type="InterPro" id="IPR006076">
    <property type="entry name" value="FAD-dep_OxRdtase"/>
</dbReference>
<dbReference type="Gene3D" id="3.30.9.10">
    <property type="entry name" value="D-Amino Acid Oxidase, subunit A, domain 2"/>
    <property type="match status" value="1"/>
</dbReference>
<evidence type="ECO:0000256" key="6">
    <source>
        <dbReference type="ARBA" id="ARBA00022630"/>
    </source>
</evidence>
<dbReference type="GO" id="GO:0006071">
    <property type="term" value="P:glycerol metabolic process"/>
    <property type="evidence" value="ECO:0007669"/>
    <property type="project" value="UniProtKB-KW"/>
</dbReference>
<dbReference type="FunFam" id="1.10.8.870:FF:000003">
    <property type="entry name" value="Glycerol-3-phosphate dehydrogenase"/>
    <property type="match status" value="1"/>
</dbReference>
<evidence type="ECO:0000256" key="10">
    <source>
        <dbReference type="ARBA" id="ARBA00049055"/>
    </source>
</evidence>
<evidence type="ECO:0000256" key="11">
    <source>
        <dbReference type="RuleBase" id="RU361217"/>
    </source>
</evidence>
<comment type="caution">
    <text evidence="15">The sequence shown here is derived from an EMBL/GenBank/DDBJ whole genome shotgun (WGS) entry which is preliminary data.</text>
</comment>
<dbReference type="EMBL" id="JACCFL010000001">
    <property type="protein sequence ID" value="NYJ23094.1"/>
    <property type="molecule type" value="Genomic_DNA"/>
</dbReference>
<proteinExistence type="inferred from homology"/>
<evidence type="ECO:0000256" key="2">
    <source>
        <dbReference type="ARBA" id="ARBA00004496"/>
    </source>
</evidence>
<dbReference type="PROSITE" id="PS00977">
    <property type="entry name" value="FAD_G3PDH_1"/>
    <property type="match status" value="1"/>
</dbReference>
<comment type="subcellular location">
    <subcellularLocation>
        <location evidence="2">Cytoplasm</location>
    </subcellularLocation>
</comment>